<dbReference type="CDD" id="cd11378">
    <property type="entry name" value="DUF296"/>
    <property type="match status" value="1"/>
</dbReference>
<accession>A0A4Q6XXU6</accession>
<dbReference type="PANTHER" id="PTHR34988:SF1">
    <property type="entry name" value="DNA-BINDING PROTEIN"/>
    <property type="match status" value="1"/>
</dbReference>
<dbReference type="Pfam" id="PF03479">
    <property type="entry name" value="PCC"/>
    <property type="match status" value="1"/>
</dbReference>
<name>A0A4Q6XXU6_9SPHI</name>
<dbReference type="SUPFAM" id="SSF117856">
    <property type="entry name" value="AF0104/ALDC/Ptd012-like"/>
    <property type="match status" value="1"/>
</dbReference>
<dbReference type="InterPro" id="IPR005175">
    <property type="entry name" value="PPC_dom"/>
</dbReference>
<protein>
    <submittedName>
        <fullName evidence="2">DNA-binding protein</fullName>
    </submittedName>
</protein>
<dbReference type="Proteomes" id="UP000292855">
    <property type="component" value="Unassembled WGS sequence"/>
</dbReference>
<dbReference type="GO" id="GO:0003677">
    <property type="term" value="F:DNA binding"/>
    <property type="evidence" value="ECO:0007669"/>
    <property type="project" value="UniProtKB-KW"/>
</dbReference>
<dbReference type="Gene3D" id="3.30.1330.80">
    <property type="entry name" value="Hypothetical protein, similar to alpha- acetolactate decarboxylase, domain 2"/>
    <property type="match status" value="1"/>
</dbReference>
<feature type="domain" description="PPC" evidence="1">
    <location>
        <begin position="14"/>
        <end position="150"/>
    </location>
</feature>
<dbReference type="PIRSF" id="PIRSF016702">
    <property type="entry name" value="DNA_bp_PD1"/>
    <property type="match status" value="1"/>
</dbReference>
<sequence length="153" mass="16795">MDTQNLKGKNWAARKINQTYILSIDDKSSIVDTLTDFVASQKIVAGGITGIGATNEATLRFFDPDTKEYLDKTFTEQMEISNLSGNISEVEGKIMLHLHVTLGKSDYSALAGHLSDAKIRGAGEFFINAINTKVVKIKNEDIGLNFYDFEGGL</sequence>
<dbReference type="AlphaFoldDB" id="A0A4Q6XXU6"/>
<dbReference type="InterPro" id="IPR025707">
    <property type="entry name" value="DNA_bp_PD1"/>
</dbReference>
<dbReference type="PROSITE" id="PS51742">
    <property type="entry name" value="PPC"/>
    <property type="match status" value="1"/>
</dbReference>
<evidence type="ECO:0000313" key="3">
    <source>
        <dbReference type="Proteomes" id="UP000292855"/>
    </source>
</evidence>
<dbReference type="PANTHER" id="PTHR34988">
    <property type="entry name" value="PROTEIN, PUTATIVE-RELATED"/>
    <property type="match status" value="1"/>
</dbReference>
<keyword evidence="2" id="KW-0238">DNA-binding</keyword>
<gene>
    <name evidence="2" type="ORF">EWE74_07410</name>
</gene>
<organism evidence="2 3">
    <name type="scientific">Sphingobacterium corticibacterium</name>
    <dbReference type="NCBI Taxonomy" id="2484746"/>
    <lineage>
        <taxon>Bacteria</taxon>
        <taxon>Pseudomonadati</taxon>
        <taxon>Bacteroidota</taxon>
        <taxon>Sphingobacteriia</taxon>
        <taxon>Sphingobacteriales</taxon>
        <taxon>Sphingobacteriaceae</taxon>
        <taxon>Sphingobacterium</taxon>
    </lineage>
</organism>
<comment type="caution">
    <text evidence="2">The sequence shown here is derived from an EMBL/GenBank/DDBJ whole genome shotgun (WGS) entry which is preliminary data.</text>
</comment>
<proteinExistence type="predicted"/>
<dbReference type="EMBL" id="SGIT01000001">
    <property type="protein sequence ID" value="RZF62612.1"/>
    <property type="molecule type" value="Genomic_DNA"/>
</dbReference>
<evidence type="ECO:0000259" key="1">
    <source>
        <dbReference type="PROSITE" id="PS51742"/>
    </source>
</evidence>
<dbReference type="RefSeq" id="WP_130140837.1">
    <property type="nucleotide sequence ID" value="NZ_SGIT01000001.1"/>
</dbReference>
<keyword evidence="3" id="KW-1185">Reference proteome</keyword>
<dbReference type="OrthoDB" id="9798999at2"/>
<reference evidence="2 3" key="1">
    <citation type="submission" date="2019-02" db="EMBL/GenBank/DDBJ databases">
        <authorList>
            <person name="Li Y."/>
        </authorList>
    </citation>
    <scope>NUCLEOTIDE SEQUENCE [LARGE SCALE GENOMIC DNA]</scope>
    <source>
        <strain evidence="2 3">30C10-4-7</strain>
    </source>
</reference>
<evidence type="ECO:0000313" key="2">
    <source>
        <dbReference type="EMBL" id="RZF62612.1"/>
    </source>
</evidence>